<dbReference type="InterPro" id="IPR013249">
    <property type="entry name" value="RNA_pol_sigma70_r4_t2"/>
</dbReference>
<organism evidence="7 8">
    <name type="scientific">Hymenobacter coccineus</name>
    <dbReference type="NCBI Taxonomy" id="1908235"/>
    <lineage>
        <taxon>Bacteria</taxon>
        <taxon>Pseudomonadati</taxon>
        <taxon>Bacteroidota</taxon>
        <taxon>Cytophagia</taxon>
        <taxon>Cytophagales</taxon>
        <taxon>Hymenobacteraceae</taxon>
        <taxon>Hymenobacter</taxon>
    </lineage>
</organism>
<dbReference type="InterPro" id="IPR013325">
    <property type="entry name" value="RNA_pol_sigma_r2"/>
</dbReference>
<dbReference type="RefSeq" id="WP_070746068.1">
    <property type="nucleotide sequence ID" value="NZ_MDZA01000413.1"/>
</dbReference>
<dbReference type="EMBL" id="MDZA01000413">
    <property type="protein sequence ID" value="OGX83697.1"/>
    <property type="molecule type" value="Genomic_DNA"/>
</dbReference>
<dbReference type="InterPro" id="IPR013324">
    <property type="entry name" value="RNA_pol_sigma_r3/r4-like"/>
</dbReference>
<comment type="similarity">
    <text evidence="1">Belongs to the sigma-70 factor family. ECF subfamily.</text>
</comment>
<dbReference type="NCBIfam" id="TIGR02937">
    <property type="entry name" value="sigma70-ECF"/>
    <property type="match status" value="1"/>
</dbReference>
<protein>
    <submittedName>
        <fullName evidence="7">RNA polymerase</fullName>
    </submittedName>
</protein>
<dbReference type="InterPro" id="IPR014284">
    <property type="entry name" value="RNA_pol_sigma-70_dom"/>
</dbReference>
<evidence type="ECO:0000259" key="6">
    <source>
        <dbReference type="Pfam" id="PF08281"/>
    </source>
</evidence>
<dbReference type="SUPFAM" id="SSF88946">
    <property type="entry name" value="Sigma2 domain of RNA polymerase sigma factors"/>
    <property type="match status" value="1"/>
</dbReference>
<dbReference type="GO" id="GO:0003677">
    <property type="term" value="F:DNA binding"/>
    <property type="evidence" value="ECO:0007669"/>
    <property type="project" value="InterPro"/>
</dbReference>
<feature type="domain" description="RNA polymerase sigma-70 region 2" evidence="5">
    <location>
        <begin position="25"/>
        <end position="90"/>
    </location>
</feature>
<dbReference type="GO" id="GO:0016987">
    <property type="term" value="F:sigma factor activity"/>
    <property type="evidence" value="ECO:0007669"/>
    <property type="project" value="UniProtKB-KW"/>
</dbReference>
<dbReference type="AlphaFoldDB" id="A0A1G1SYJ8"/>
<evidence type="ECO:0000313" key="8">
    <source>
        <dbReference type="Proteomes" id="UP000177506"/>
    </source>
</evidence>
<dbReference type="PANTHER" id="PTHR43133">
    <property type="entry name" value="RNA POLYMERASE ECF-TYPE SIGMA FACTO"/>
    <property type="match status" value="1"/>
</dbReference>
<keyword evidence="2" id="KW-0805">Transcription regulation</keyword>
<dbReference type="Gene3D" id="1.10.10.10">
    <property type="entry name" value="Winged helix-like DNA-binding domain superfamily/Winged helix DNA-binding domain"/>
    <property type="match status" value="1"/>
</dbReference>
<evidence type="ECO:0000256" key="2">
    <source>
        <dbReference type="ARBA" id="ARBA00023015"/>
    </source>
</evidence>
<dbReference type="Gene3D" id="1.10.1740.10">
    <property type="match status" value="1"/>
</dbReference>
<evidence type="ECO:0000259" key="5">
    <source>
        <dbReference type="Pfam" id="PF04542"/>
    </source>
</evidence>
<sequence length="194" mass="22092">MSPTEEPELLWQLFQRGDWEAYTKLYNININLLINYGHKFTRDRSLIEDAVHDLFIKLWTNRASLGTPLSVKNYLYKALRSILFRKLDHRSRFTQLVAGDALAFEVSFDEVVIASEEEQALQAKIKFAVGTLPPRQQEIVFLRFYEGFSYPEIADIMEITVSSAYKLLYKALHSIESAFAASNPGRGPGQPAAG</sequence>
<dbReference type="CDD" id="cd06171">
    <property type="entry name" value="Sigma70_r4"/>
    <property type="match status" value="1"/>
</dbReference>
<dbReference type="GO" id="GO:0006352">
    <property type="term" value="P:DNA-templated transcription initiation"/>
    <property type="evidence" value="ECO:0007669"/>
    <property type="project" value="InterPro"/>
</dbReference>
<evidence type="ECO:0000256" key="1">
    <source>
        <dbReference type="ARBA" id="ARBA00010641"/>
    </source>
</evidence>
<comment type="caution">
    <text evidence="7">The sequence shown here is derived from an EMBL/GenBank/DDBJ whole genome shotgun (WGS) entry which is preliminary data.</text>
</comment>
<keyword evidence="8" id="KW-1185">Reference proteome</keyword>
<dbReference type="InterPro" id="IPR039425">
    <property type="entry name" value="RNA_pol_sigma-70-like"/>
</dbReference>
<dbReference type="PANTHER" id="PTHR43133:SF46">
    <property type="entry name" value="RNA POLYMERASE SIGMA-70 FACTOR ECF SUBFAMILY"/>
    <property type="match status" value="1"/>
</dbReference>
<dbReference type="SUPFAM" id="SSF88659">
    <property type="entry name" value="Sigma3 and sigma4 domains of RNA polymerase sigma factors"/>
    <property type="match status" value="1"/>
</dbReference>
<dbReference type="Pfam" id="PF08281">
    <property type="entry name" value="Sigma70_r4_2"/>
    <property type="match status" value="1"/>
</dbReference>
<dbReference type="Proteomes" id="UP000177506">
    <property type="component" value="Unassembled WGS sequence"/>
</dbReference>
<dbReference type="Pfam" id="PF04542">
    <property type="entry name" value="Sigma70_r2"/>
    <property type="match status" value="1"/>
</dbReference>
<evidence type="ECO:0000256" key="4">
    <source>
        <dbReference type="ARBA" id="ARBA00023163"/>
    </source>
</evidence>
<dbReference type="OrthoDB" id="9150024at2"/>
<gene>
    <name evidence="7" type="ORF">BEN49_12115</name>
</gene>
<dbReference type="InterPro" id="IPR036388">
    <property type="entry name" value="WH-like_DNA-bd_sf"/>
</dbReference>
<evidence type="ECO:0000313" key="7">
    <source>
        <dbReference type="EMBL" id="OGX83697.1"/>
    </source>
</evidence>
<keyword evidence="4" id="KW-0804">Transcription</keyword>
<reference evidence="7 8" key="1">
    <citation type="submission" date="2016-08" db="EMBL/GenBank/DDBJ databases">
        <title>Hymenobacter coccineus sp. nov., Hymenobacter lapidarius sp. nov. and Hymenobacter glacialis sp. nov., isolated from Antarctic soil.</title>
        <authorList>
            <person name="Sedlacek I."/>
            <person name="Kralova S."/>
            <person name="Kyrova K."/>
            <person name="Maslanova I."/>
            <person name="Stankova E."/>
            <person name="Vrbovska V."/>
            <person name="Nemec M."/>
            <person name="Bartak M."/>
            <person name="Svec P."/>
            <person name="Busse H.-J."/>
            <person name="Pantucek R."/>
        </authorList>
    </citation>
    <scope>NUCLEOTIDE SEQUENCE [LARGE SCALE GENOMIC DNA]</scope>
    <source>
        <strain evidence="7 8">CCM 8649</strain>
    </source>
</reference>
<proteinExistence type="inferred from homology"/>
<feature type="domain" description="RNA polymerase sigma factor 70 region 4 type 2" evidence="6">
    <location>
        <begin position="126"/>
        <end position="172"/>
    </location>
</feature>
<keyword evidence="3" id="KW-0731">Sigma factor</keyword>
<dbReference type="InterPro" id="IPR007627">
    <property type="entry name" value="RNA_pol_sigma70_r2"/>
</dbReference>
<name>A0A1G1SYJ8_9BACT</name>
<accession>A0A1G1SYJ8</accession>
<evidence type="ECO:0000256" key="3">
    <source>
        <dbReference type="ARBA" id="ARBA00023082"/>
    </source>
</evidence>